<dbReference type="Proteomes" id="UP001564760">
    <property type="component" value="Unassembled WGS sequence"/>
</dbReference>
<gene>
    <name evidence="5" type="ORF">AB8998_24640</name>
</gene>
<dbReference type="InterPro" id="IPR005992">
    <property type="entry name" value="IMP_DH-rel2"/>
</dbReference>
<dbReference type="SUPFAM" id="SSF51412">
    <property type="entry name" value="Inosine monophosphate dehydrogenase (IMPDH)"/>
    <property type="match status" value="1"/>
</dbReference>
<organism evidence="5 6">
    <name type="scientific">Mycobacterium servetii</name>
    <dbReference type="NCBI Taxonomy" id="3237418"/>
    <lineage>
        <taxon>Bacteria</taxon>
        <taxon>Bacillati</taxon>
        <taxon>Actinomycetota</taxon>
        <taxon>Actinomycetes</taxon>
        <taxon>Mycobacteriales</taxon>
        <taxon>Mycobacteriaceae</taxon>
        <taxon>Mycobacterium</taxon>
    </lineage>
</organism>
<evidence type="ECO:0000256" key="1">
    <source>
        <dbReference type="ARBA" id="ARBA00005502"/>
    </source>
</evidence>
<evidence type="ECO:0000259" key="4">
    <source>
        <dbReference type="Pfam" id="PF00478"/>
    </source>
</evidence>
<dbReference type="InterPro" id="IPR005990">
    <property type="entry name" value="IMP_DH"/>
</dbReference>
<keyword evidence="3" id="KW-0520">NAD</keyword>
<dbReference type="Gene3D" id="3.20.20.70">
    <property type="entry name" value="Aldolase class I"/>
    <property type="match status" value="1"/>
</dbReference>
<evidence type="ECO:0000313" key="6">
    <source>
        <dbReference type="Proteomes" id="UP001564760"/>
    </source>
</evidence>
<accession>A0ABV4C5W3</accession>
<dbReference type="SMART" id="SM01240">
    <property type="entry name" value="IMPDH"/>
    <property type="match status" value="1"/>
</dbReference>
<dbReference type="PANTHER" id="PTHR11911">
    <property type="entry name" value="INOSINE-5-MONOPHOSPHATE DEHYDROGENASE RELATED"/>
    <property type="match status" value="1"/>
</dbReference>
<comment type="caution">
    <text evidence="5">The sequence shown here is derived from an EMBL/GenBank/DDBJ whole genome shotgun (WGS) entry which is preliminary data.</text>
</comment>
<evidence type="ECO:0000256" key="2">
    <source>
        <dbReference type="ARBA" id="ARBA00023002"/>
    </source>
</evidence>
<sequence length="374" mass="39128">MVEIGMGRIARRTYELSEVSIVPSRRTRSSKDVSTAWQLDAYRFEIPVLAHPTDALVSPEFAIELGRLGGLAILNGEGLIGRHADVQAKIAQLVEAAEKEPEPSAAVRLLQELHAAPLDPELLASAVARIREAGVTTAVRVSPQNAQWLTPVLVAAGIDLLVIQGTIVSAERVASDGEPLNLKTFISELDVPVVAGGVQDHRTALHLMRTGAAGVIVGYGSTRGVTTDEVLGISVPMATAIADAAAARREYLDETGGRYVHVLADGDIHTSGELAKAIACGADAAVLGTPLAECAEALGDGWFWPAAAAHPSLPRGALLQIAAGERPPMERVLGGPSDDPFGSLNLVGGLRRSMAKAGYCDLKEFQKVGLTVGS</sequence>
<evidence type="ECO:0000313" key="5">
    <source>
        <dbReference type="EMBL" id="MEY8017924.1"/>
    </source>
</evidence>
<name>A0ABV4C5W3_9MYCO</name>
<comment type="similarity">
    <text evidence="1">Belongs to the IMPDH/GMPR family.</text>
</comment>
<dbReference type="InterPro" id="IPR001093">
    <property type="entry name" value="IMP_DH_GMPRt"/>
</dbReference>
<evidence type="ECO:0000256" key="3">
    <source>
        <dbReference type="ARBA" id="ARBA00023027"/>
    </source>
</evidence>
<keyword evidence="2" id="KW-0560">Oxidoreductase</keyword>
<dbReference type="NCBIfam" id="TIGR01304">
    <property type="entry name" value="IMP_DH_rel_2"/>
    <property type="match status" value="1"/>
</dbReference>
<dbReference type="EMBL" id="JBGEDP010000001">
    <property type="protein sequence ID" value="MEY8017924.1"/>
    <property type="molecule type" value="Genomic_DNA"/>
</dbReference>
<dbReference type="PANTHER" id="PTHR11911:SF85">
    <property type="entry name" value="INOSINE-5'-MONOPHOSPHATE DEHYDROGENASE"/>
    <property type="match status" value="1"/>
</dbReference>
<reference evidence="5 6" key="1">
    <citation type="submission" date="2024-08" db="EMBL/GenBank/DDBJ databases">
        <title>Mycobacterium servetensis sp. nov., a novel rapid-growing mycobacterial species recovered from a human patient in Zaragoza, Spain.</title>
        <authorList>
            <person name="Tristancho-Baro A.I."/>
            <person name="Buenestado-Serrano S."/>
            <person name="Garcia De Viedma D."/>
            <person name="Milagro-Beamonte A."/>
            <person name="Burillo N."/>
            <person name="Sanz S."/>
            <person name="Lopez-Calleja A.I."/>
            <person name="Penas-Utrilla D."/>
            <person name="Guardingo M."/>
            <person name="Garcia M.J."/>
            <person name="Vinuelas-Bayon J."/>
        </authorList>
    </citation>
    <scope>NUCLEOTIDE SEQUENCE [LARGE SCALE GENOMIC DNA]</scope>
    <source>
        <strain evidence="6">HUMS_12744610</strain>
    </source>
</reference>
<proteinExistence type="inferred from homology"/>
<dbReference type="Pfam" id="PF00478">
    <property type="entry name" value="IMPDH"/>
    <property type="match status" value="1"/>
</dbReference>
<keyword evidence="6" id="KW-1185">Reference proteome</keyword>
<dbReference type="RefSeq" id="WP_369741746.1">
    <property type="nucleotide sequence ID" value="NZ_JBGEDP010000001.1"/>
</dbReference>
<feature type="domain" description="IMP dehydrogenase/GMP reductase" evidence="4">
    <location>
        <begin position="17"/>
        <end position="300"/>
    </location>
</feature>
<protein>
    <submittedName>
        <fullName evidence="5">GuaB3 family IMP dehydrogenase-related protein</fullName>
    </submittedName>
</protein>
<dbReference type="InterPro" id="IPR013785">
    <property type="entry name" value="Aldolase_TIM"/>
</dbReference>